<dbReference type="Gene3D" id="3.20.20.110">
    <property type="entry name" value="Ribulose bisphosphate carboxylase, large subunit, C-terminal domain"/>
    <property type="match status" value="1"/>
</dbReference>
<gene>
    <name evidence="1" type="ORF">ETD96_28305</name>
</gene>
<feature type="non-terminal residue" evidence="1">
    <location>
        <position position="1"/>
    </location>
</feature>
<comment type="caution">
    <text evidence="1">The sequence shown here is derived from an EMBL/GenBank/DDBJ whole genome shotgun (WGS) entry which is preliminary data.</text>
</comment>
<dbReference type="InterPro" id="IPR036376">
    <property type="entry name" value="RuBisCO_lsu_C_sf"/>
</dbReference>
<dbReference type="SUPFAM" id="SSF51649">
    <property type="entry name" value="RuBisCo, C-terminal domain"/>
    <property type="match status" value="1"/>
</dbReference>
<sequence length="60" mass="6519">DILRAAAKQSRELDIALSTWGDITFTYESTDTPDVVDTDGFILRGGPDVSGPGRDHREAL</sequence>
<dbReference type="RefSeq" id="WP_138639543.1">
    <property type="nucleotide sequence ID" value="NZ_VCKZ01000247.1"/>
</dbReference>
<name>A0A5S4GJ89_9ACTN</name>
<evidence type="ECO:0000313" key="2">
    <source>
        <dbReference type="Proteomes" id="UP000305238"/>
    </source>
</evidence>
<dbReference type="OrthoDB" id="9764279at2"/>
<dbReference type="AlphaFoldDB" id="A0A5S4GJ89"/>
<evidence type="ECO:0000313" key="1">
    <source>
        <dbReference type="EMBL" id="TMR33027.1"/>
    </source>
</evidence>
<dbReference type="Proteomes" id="UP000305238">
    <property type="component" value="Unassembled WGS sequence"/>
</dbReference>
<dbReference type="GO" id="GO:0000287">
    <property type="term" value="F:magnesium ion binding"/>
    <property type="evidence" value="ECO:0007669"/>
    <property type="project" value="InterPro"/>
</dbReference>
<reference evidence="1 2" key="1">
    <citation type="submission" date="2019-05" db="EMBL/GenBank/DDBJ databases">
        <title>Draft genome sequence of Actinomadura geliboluensis A8036.</title>
        <authorList>
            <person name="Saricaoglu S."/>
            <person name="Isik K."/>
        </authorList>
    </citation>
    <scope>NUCLEOTIDE SEQUENCE [LARGE SCALE GENOMIC DNA]</scope>
    <source>
        <strain evidence="1 2">A8036</strain>
    </source>
</reference>
<protein>
    <submittedName>
        <fullName evidence="1">Uncharacterized protein</fullName>
    </submittedName>
</protein>
<keyword evidence="2" id="KW-1185">Reference proteome</keyword>
<accession>A0A5S4GJ89</accession>
<dbReference type="EMBL" id="VCKZ01000247">
    <property type="protein sequence ID" value="TMR33027.1"/>
    <property type="molecule type" value="Genomic_DNA"/>
</dbReference>
<proteinExistence type="predicted"/>
<organism evidence="1 2">
    <name type="scientific">Actinomadura geliboluensis</name>
    <dbReference type="NCBI Taxonomy" id="882440"/>
    <lineage>
        <taxon>Bacteria</taxon>
        <taxon>Bacillati</taxon>
        <taxon>Actinomycetota</taxon>
        <taxon>Actinomycetes</taxon>
        <taxon>Streptosporangiales</taxon>
        <taxon>Thermomonosporaceae</taxon>
        <taxon>Actinomadura</taxon>
    </lineage>
</organism>